<name>A0A0N4XTW6_NIPBR</name>
<dbReference type="EMBL" id="UYSL01019775">
    <property type="protein sequence ID" value="VDL69680.1"/>
    <property type="molecule type" value="Genomic_DNA"/>
</dbReference>
<dbReference type="WBParaSite" id="NBR_0000609001-mRNA-1">
    <property type="protein sequence ID" value="NBR_0000609001-mRNA-1"/>
    <property type="gene ID" value="NBR_0000609001"/>
</dbReference>
<keyword evidence="2" id="KW-1185">Reference proteome</keyword>
<dbReference type="GO" id="GO:0015485">
    <property type="term" value="F:cholesterol binding"/>
    <property type="evidence" value="ECO:0007669"/>
    <property type="project" value="TreeGrafter"/>
</dbReference>
<dbReference type="Pfam" id="PF01237">
    <property type="entry name" value="Oxysterol_BP"/>
    <property type="match status" value="2"/>
</dbReference>
<dbReference type="GO" id="GO:0097038">
    <property type="term" value="C:perinuclear endoplasmic reticulum"/>
    <property type="evidence" value="ECO:0007669"/>
    <property type="project" value="TreeGrafter"/>
</dbReference>
<evidence type="ECO:0000313" key="1">
    <source>
        <dbReference type="EMBL" id="VDL69680.1"/>
    </source>
</evidence>
<evidence type="ECO:0000313" key="3">
    <source>
        <dbReference type="WBParaSite" id="NBR_0000609001-mRNA-1"/>
    </source>
</evidence>
<organism evidence="3">
    <name type="scientific">Nippostrongylus brasiliensis</name>
    <name type="common">Rat hookworm</name>
    <dbReference type="NCBI Taxonomy" id="27835"/>
    <lineage>
        <taxon>Eukaryota</taxon>
        <taxon>Metazoa</taxon>
        <taxon>Ecdysozoa</taxon>
        <taxon>Nematoda</taxon>
        <taxon>Chromadorea</taxon>
        <taxon>Rhabditida</taxon>
        <taxon>Rhabditina</taxon>
        <taxon>Rhabditomorpha</taxon>
        <taxon>Strongyloidea</taxon>
        <taxon>Heligmosomidae</taxon>
        <taxon>Nippostrongylus</taxon>
    </lineage>
</organism>
<dbReference type="GO" id="GO:0005886">
    <property type="term" value="C:plasma membrane"/>
    <property type="evidence" value="ECO:0007669"/>
    <property type="project" value="TreeGrafter"/>
</dbReference>
<accession>A0A0N4XTW6</accession>
<dbReference type="PANTHER" id="PTHR10972:SF203">
    <property type="entry name" value="OXYSTEROL-BINDING PROTEIN HOMOLOG 3"/>
    <property type="match status" value="1"/>
</dbReference>
<reference evidence="3" key="1">
    <citation type="submission" date="2017-02" db="UniProtKB">
        <authorList>
            <consortium name="WormBaseParasite"/>
        </authorList>
    </citation>
    <scope>IDENTIFICATION</scope>
</reference>
<dbReference type="PANTHER" id="PTHR10972">
    <property type="entry name" value="OXYSTEROL-BINDING PROTEIN-RELATED"/>
    <property type="match status" value="1"/>
</dbReference>
<dbReference type="AlphaFoldDB" id="A0A0N4XTW6"/>
<dbReference type="SUPFAM" id="SSF50729">
    <property type="entry name" value="PH domain-like"/>
    <property type="match status" value="1"/>
</dbReference>
<evidence type="ECO:0000313" key="2">
    <source>
        <dbReference type="Proteomes" id="UP000271162"/>
    </source>
</evidence>
<dbReference type="GO" id="GO:0005829">
    <property type="term" value="C:cytosol"/>
    <property type="evidence" value="ECO:0007669"/>
    <property type="project" value="TreeGrafter"/>
</dbReference>
<dbReference type="SUPFAM" id="SSF144000">
    <property type="entry name" value="Oxysterol-binding protein-like"/>
    <property type="match status" value="2"/>
</dbReference>
<gene>
    <name evidence="1" type="ORF">NBR_LOCUS6091</name>
</gene>
<proteinExistence type="predicted"/>
<reference evidence="1 2" key="2">
    <citation type="submission" date="2018-11" db="EMBL/GenBank/DDBJ databases">
        <authorList>
            <consortium name="Pathogen Informatics"/>
        </authorList>
    </citation>
    <scope>NUCLEOTIDE SEQUENCE [LARGE SCALE GENOMIC DNA]</scope>
</reference>
<dbReference type="Proteomes" id="UP000271162">
    <property type="component" value="Unassembled WGS sequence"/>
</dbReference>
<dbReference type="InterPro" id="IPR037239">
    <property type="entry name" value="OSBP_sf"/>
</dbReference>
<dbReference type="InterPro" id="IPR000648">
    <property type="entry name" value="Oxysterol-bd"/>
</dbReference>
<protein>
    <submittedName>
        <fullName evidence="3">PH domain-containing protein</fullName>
    </submittedName>
</protein>
<dbReference type="OMA" id="FRPDVRC"/>
<sequence>MTRSRGGNSPKNEDIKTAVEELTEPDTIEVGTHHMWNEPHKIWHTLAMAHKMSRGGNSPKNEDIKTAVEELTEPDTIEGEIRLKQRKKRPHRATKYYAVLTKGFLRLYTSDKEKYYKYQIDLGKVEVRVLTPVNVMTYPMWRDAIFKHQKYRKDLLKNDFQDWDSIETCFKMIDEIQQMQGLSIEVLNRMTDLAVEIRKVAEELDHTAVLIQRARQVDPRSRSGLTTTLTKTASTDISSIQQAAKPGFLFDDDELFDQHGSSYEYDAEYLEKNVRPTMVLHSLKATGNVSERRKDGNVASPNVTQATQQGSVTKVAAPGKALGRMILQRTGVPITHYEPLTAIQLLCDELRSVNLLEKACSKTTPEEKMVYVSAFAISPYLNSCGRFRKFFNPLLGETQKEGGFEEPLLVVDRSAIRPEYFGFTDYTMGLNELRPEDRDGLPPTDSRFRPDVRCLEEAIDEETYKPLWFIKKHDEFSGADIYVTTGKYWEAKEAKFAEQKKNNAFIPIFNISITN</sequence>
<dbReference type="STRING" id="27835.A0A0N4XTW6"/>